<dbReference type="EMBL" id="CP026604">
    <property type="protein sequence ID" value="AWB67395.1"/>
    <property type="molecule type" value="Genomic_DNA"/>
</dbReference>
<feature type="compositionally biased region" description="Polar residues" evidence="1">
    <location>
        <begin position="476"/>
        <end position="495"/>
    </location>
</feature>
<accession>A0A2S0VT55</accession>
<evidence type="ECO:0000259" key="2">
    <source>
        <dbReference type="Pfam" id="PF02120"/>
    </source>
</evidence>
<dbReference type="Proteomes" id="UP000244441">
    <property type="component" value="Chromosome"/>
</dbReference>
<dbReference type="Pfam" id="PF02120">
    <property type="entry name" value="Flg_hook"/>
    <property type="match status" value="1"/>
</dbReference>
<dbReference type="KEGG" id="cate:C2869_13525"/>
<organism evidence="3 4">
    <name type="scientific">Saccharobesus litoralis</name>
    <dbReference type="NCBI Taxonomy" id="2172099"/>
    <lineage>
        <taxon>Bacteria</taxon>
        <taxon>Pseudomonadati</taxon>
        <taxon>Pseudomonadota</taxon>
        <taxon>Gammaproteobacteria</taxon>
        <taxon>Alteromonadales</taxon>
        <taxon>Alteromonadaceae</taxon>
        <taxon>Saccharobesus</taxon>
    </lineage>
</organism>
<evidence type="ECO:0000256" key="1">
    <source>
        <dbReference type="SAM" id="MobiDB-lite"/>
    </source>
</evidence>
<dbReference type="OrthoDB" id="6379036at2"/>
<dbReference type="InterPro" id="IPR038610">
    <property type="entry name" value="FliK-like_C_sf"/>
</dbReference>
<sequence>MYEAHLSQLRKVQHDAALSKTQQILDSVQLAQDQYKNAVLTRVQDTLANIKIGNQKAFELPMPKDQLAQFTNKQNIQIKQTGNQVEIKPVPVSQVNHPLSPSQSQQIAISTLSNGLNKQPMGAIVQGNLNRQGQVEFIHSGQRYTVTTAIEQTNKALSLAITEHGNKVLITQIGGQNQQWQLNKTVTIEAGKLNVAGQQLQLPKPLNQISGTFNVELAKPSDIASLNSISPQKAHLAETPSHFNITLATKPETRISIAKTLLIQNGQFELNGQQYQLPKQLQFLTGVFKIEDLQAGTIEISRGGSKHIIPLVPTGKSTATSIPATGQIVQVTDKNSVSKTSVFVSTSLTTEHLKINLGGQNLFLNLQALNAYQTTQPNSNATTVVNNHQVLEQSSLVKQPNSLSLNSSLSLADQNNPLAAFTLNSKEIKLSLPTNRGVVNFQIPISQLVKISNLSQLANTFINELTKIGLKETNHSLSSGNPINTENTVNSTPLNSKDKIANAPLSANTLSHSPINKAGPNIESLVQQLYKSLNLNIKPSLEQIPVLDASLMKLTYPKNPTHSINVELAKNTLSKLINDNIMALPQQPNLERTLNAQSDINSHSLLRALGIPTNQSLNPPPASAHVSNLVSSLLKQVGQIPSLAEVLNELTALNKSPTSNNAPLKNVVANALQQYGVQKSAQEIQQLFSAQQANQNLIARINNSNTPINQIALALQILFTGKATNRQNTTSTPNKLGNNDTAMDNWLKPLAKVISNQQATQLKSAQAQLKDQKEIYTNIPIVVNGQFQNVELAFNYDIAQAPEEQHKGEISKTQLMRFSLKFDMDKLGKMLIKAALIENDLKLSVYTEKASTLTKCEQEITKLRTELAKQEIQLSETQFKQGKIPKNLWAETSIGVQYRV</sequence>
<dbReference type="InterPro" id="IPR021136">
    <property type="entry name" value="Flagellar_hook_control-like_C"/>
</dbReference>
<evidence type="ECO:0000313" key="3">
    <source>
        <dbReference type="EMBL" id="AWB67395.1"/>
    </source>
</evidence>
<dbReference type="Gene3D" id="3.30.750.140">
    <property type="match status" value="1"/>
</dbReference>
<proteinExistence type="predicted"/>
<gene>
    <name evidence="3" type="ORF">C2869_13525</name>
</gene>
<dbReference type="AlphaFoldDB" id="A0A2S0VT55"/>
<feature type="region of interest" description="Disordered" evidence="1">
    <location>
        <begin position="476"/>
        <end position="498"/>
    </location>
</feature>
<reference evidence="3 4" key="1">
    <citation type="submission" date="2018-01" db="EMBL/GenBank/DDBJ databases">
        <title>Genome sequence of a Cantenovulum-like bacteria.</title>
        <authorList>
            <person name="Tan W.R."/>
            <person name="Lau N.-S."/>
            <person name="Go F."/>
            <person name="Amirul A.-A.A."/>
        </authorList>
    </citation>
    <scope>NUCLEOTIDE SEQUENCE [LARGE SCALE GENOMIC DNA]</scope>
    <source>
        <strain evidence="3 4">CCB-QB4</strain>
    </source>
</reference>
<protein>
    <recommendedName>
        <fullName evidence="2">Flagellar hook-length control protein-like C-terminal domain-containing protein</fullName>
    </recommendedName>
</protein>
<keyword evidence="4" id="KW-1185">Reference proteome</keyword>
<name>A0A2S0VT55_9ALTE</name>
<dbReference type="RefSeq" id="WP_108603442.1">
    <property type="nucleotide sequence ID" value="NZ_CP026604.1"/>
</dbReference>
<evidence type="ECO:0000313" key="4">
    <source>
        <dbReference type="Proteomes" id="UP000244441"/>
    </source>
</evidence>
<feature type="domain" description="Flagellar hook-length control protein-like C-terminal" evidence="2">
    <location>
        <begin position="812"/>
        <end position="882"/>
    </location>
</feature>